<dbReference type="Gene3D" id="1.10.10.10">
    <property type="entry name" value="Winged helix-like DNA-binding domain superfamily/Winged helix DNA-binding domain"/>
    <property type="match status" value="1"/>
</dbReference>
<evidence type="ECO:0000256" key="4">
    <source>
        <dbReference type="ARBA" id="ARBA00023163"/>
    </source>
</evidence>
<sequence>MPDLSIPELWNAFRRGERFAFQQIYQLYAKDLISYGSKVTSDVRLIEDSIHDLFIELWQSRSNLSETDSIKFYLFRSLRNKINHAQRKDVFFGFTNIDNVHARPDNYVIENDLIEKERKELLLRRLHKSYGRLSPRQQQAIDLRFRNHFSNEEVARIMGINYQSACKFIYSALKVLRETVHLVFAVLWMGGSSLAAQPLEVATLFT</sequence>
<dbReference type="SUPFAM" id="SSF88659">
    <property type="entry name" value="Sigma3 and sigma4 domains of RNA polymerase sigma factors"/>
    <property type="match status" value="1"/>
</dbReference>
<accession>A0A916JIA2</accession>
<dbReference type="SUPFAM" id="SSF88946">
    <property type="entry name" value="Sigma2 domain of RNA polymerase sigma factors"/>
    <property type="match status" value="1"/>
</dbReference>
<dbReference type="NCBIfam" id="TIGR02937">
    <property type="entry name" value="sigma70-ECF"/>
    <property type="match status" value="1"/>
</dbReference>
<dbReference type="InterPro" id="IPR007627">
    <property type="entry name" value="RNA_pol_sigma70_r2"/>
</dbReference>
<evidence type="ECO:0000313" key="7">
    <source>
        <dbReference type="EMBL" id="CAG5016940.1"/>
    </source>
</evidence>
<evidence type="ECO:0000259" key="5">
    <source>
        <dbReference type="Pfam" id="PF04542"/>
    </source>
</evidence>
<dbReference type="GO" id="GO:0003677">
    <property type="term" value="F:DNA binding"/>
    <property type="evidence" value="ECO:0007669"/>
    <property type="project" value="InterPro"/>
</dbReference>
<keyword evidence="2" id="KW-0805">Transcription regulation</keyword>
<evidence type="ECO:0008006" key="9">
    <source>
        <dbReference type="Google" id="ProtNLM"/>
    </source>
</evidence>
<gene>
    <name evidence="7" type="ORF">DYBT9275_05668</name>
</gene>
<dbReference type="InterPro" id="IPR013325">
    <property type="entry name" value="RNA_pol_sigma_r2"/>
</dbReference>
<dbReference type="InterPro" id="IPR013249">
    <property type="entry name" value="RNA_pol_sigma70_r4_t2"/>
</dbReference>
<evidence type="ECO:0000313" key="8">
    <source>
        <dbReference type="Proteomes" id="UP000680038"/>
    </source>
</evidence>
<comment type="similarity">
    <text evidence="1">Belongs to the sigma-70 factor family. ECF subfamily.</text>
</comment>
<proteinExistence type="inferred from homology"/>
<evidence type="ECO:0000256" key="2">
    <source>
        <dbReference type="ARBA" id="ARBA00023015"/>
    </source>
</evidence>
<feature type="domain" description="RNA polymerase sigma factor 70 region 4 type 2" evidence="6">
    <location>
        <begin position="126"/>
        <end position="173"/>
    </location>
</feature>
<dbReference type="InterPro" id="IPR013324">
    <property type="entry name" value="RNA_pol_sigma_r3/r4-like"/>
</dbReference>
<keyword evidence="3" id="KW-0731">Sigma factor</keyword>
<dbReference type="InterPro" id="IPR036388">
    <property type="entry name" value="WH-like_DNA-bd_sf"/>
</dbReference>
<dbReference type="Gene3D" id="1.10.1740.10">
    <property type="match status" value="1"/>
</dbReference>
<dbReference type="PANTHER" id="PTHR43133:SF46">
    <property type="entry name" value="RNA POLYMERASE SIGMA-70 FACTOR ECF SUBFAMILY"/>
    <property type="match status" value="1"/>
</dbReference>
<dbReference type="InterPro" id="IPR014284">
    <property type="entry name" value="RNA_pol_sigma-70_dom"/>
</dbReference>
<evidence type="ECO:0000256" key="3">
    <source>
        <dbReference type="ARBA" id="ARBA00023082"/>
    </source>
</evidence>
<dbReference type="PANTHER" id="PTHR43133">
    <property type="entry name" value="RNA POLYMERASE ECF-TYPE SIGMA FACTO"/>
    <property type="match status" value="1"/>
</dbReference>
<comment type="caution">
    <text evidence="7">The sequence shown here is derived from an EMBL/GenBank/DDBJ whole genome shotgun (WGS) entry which is preliminary data.</text>
</comment>
<dbReference type="GO" id="GO:0006352">
    <property type="term" value="P:DNA-templated transcription initiation"/>
    <property type="evidence" value="ECO:0007669"/>
    <property type="project" value="InterPro"/>
</dbReference>
<dbReference type="Pfam" id="PF04542">
    <property type="entry name" value="Sigma70_r2"/>
    <property type="match status" value="1"/>
</dbReference>
<protein>
    <recommendedName>
        <fullName evidence="9">Sigma-70 family RNA polymerase sigma factor</fullName>
    </recommendedName>
</protein>
<reference evidence="7" key="1">
    <citation type="submission" date="2021-04" db="EMBL/GenBank/DDBJ databases">
        <authorList>
            <person name="Rodrigo-Torres L."/>
            <person name="Arahal R. D."/>
            <person name="Lucena T."/>
        </authorList>
    </citation>
    <scope>NUCLEOTIDE SEQUENCE</scope>
    <source>
        <strain evidence="7">CECT 9275</strain>
    </source>
</reference>
<dbReference type="RefSeq" id="WP_215242022.1">
    <property type="nucleotide sequence ID" value="NZ_CAJRAF010000004.1"/>
</dbReference>
<keyword evidence="4" id="KW-0804">Transcription</keyword>
<keyword evidence="8" id="KW-1185">Reference proteome</keyword>
<dbReference type="AlphaFoldDB" id="A0A916JIA2"/>
<feature type="domain" description="RNA polymerase sigma-70 region 2" evidence="5">
    <location>
        <begin position="24"/>
        <end position="88"/>
    </location>
</feature>
<dbReference type="GO" id="GO:0016987">
    <property type="term" value="F:sigma factor activity"/>
    <property type="evidence" value="ECO:0007669"/>
    <property type="project" value="UniProtKB-KW"/>
</dbReference>
<name>A0A916JIA2_9BACT</name>
<organism evidence="7 8">
    <name type="scientific">Dyadobacter helix</name>
    <dbReference type="NCBI Taxonomy" id="2822344"/>
    <lineage>
        <taxon>Bacteria</taxon>
        <taxon>Pseudomonadati</taxon>
        <taxon>Bacteroidota</taxon>
        <taxon>Cytophagia</taxon>
        <taxon>Cytophagales</taxon>
        <taxon>Spirosomataceae</taxon>
        <taxon>Dyadobacter</taxon>
    </lineage>
</organism>
<dbReference type="Proteomes" id="UP000680038">
    <property type="component" value="Unassembled WGS sequence"/>
</dbReference>
<evidence type="ECO:0000259" key="6">
    <source>
        <dbReference type="Pfam" id="PF08281"/>
    </source>
</evidence>
<dbReference type="Pfam" id="PF08281">
    <property type="entry name" value="Sigma70_r4_2"/>
    <property type="match status" value="1"/>
</dbReference>
<dbReference type="InterPro" id="IPR039425">
    <property type="entry name" value="RNA_pol_sigma-70-like"/>
</dbReference>
<evidence type="ECO:0000256" key="1">
    <source>
        <dbReference type="ARBA" id="ARBA00010641"/>
    </source>
</evidence>
<dbReference type="EMBL" id="CAJRAF010000004">
    <property type="protein sequence ID" value="CAG5016940.1"/>
    <property type="molecule type" value="Genomic_DNA"/>
</dbReference>